<accession>A0A914RJY4</accession>
<proteinExistence type="predicted"/>
<protein>
    <submittedName>
        <fullName evidence="2">Adipocyte plasma membrane-associated protein</fullName>
    </submittedName>
</protein>
<dbReference type="Proteomes" id="UP000887564">
    <property type="component" value="Unplaced"/>
</dbReference>
<dbReference type="AlphaFoldDB" id="A0A914RJY4"/>
<sequence length="100" mass="11336">RFSIVVDNLPGYPDNIRLSRNGLLWVPLGEVRLEDDHWITTHGWFRDLIAKVRVYGAYWMSGKHGIVIVVDPNNGTIISSLHDPSGETISSISQVRSEFF</sequence>
<evidence type="ECO:0000313" key="1">
    <source>
        <dbReference type="Proteomes" id="UP000887564"/>
    </source>
</evidence>
<organism evidence="1 2">
    <name type="scientific">Parascaris equorum</name>
    <name type="common">Equine roundworm</name>
    <dbReference type="NCBI Taxonomy" id="6256"/>
    <lineage>
        <taxon>Eukaryota</taxon>
        <taxon>Metazoa</taxon>
        <taxon>Ecdysozoa</taxon>
        <taxon>Nematoda</taxon>
        <taxon>Chromadorea</taxon>
        <taxon>Rhabditida</taxon>
        <taxon>Spirurina</taxon>
        <taxon>Ascaridomorpha</taxon>
        <taxon>Ascaridoidea</taxon>
        <taxon>Ascarididae</taxon>
        <taxon>Parascaris</taxon>
    </lineage>
</organism>
<dbReference type="WBParaSite" id="PEQ_0000509201-mRNA-1">
    <property type="protein sequence ID" value="PEQ_0000509201-mRNA-1"/>
    <property type="gene ID" value="PEQ_0000509201"/>
</dbReference>
<evidence type="ECO:0000313" key="2">
    <source>
        <dbReference type="WBParaSite" id="PEQ_0000509201-mRNA-1"/>
    </source>
</evidence>
<name>A0A914RJY4_PAREQ</name>
<keyword evidence="1" id="KW-1185">Reference proteome</keyword>
<reference evidence="2" key="1">
    <citation type="submission" date="2022-11" db="UniProtKB">
        <authorList>
            <consortium name="WormBaseParasite"/>
        </authorList>
    </citation>
    <scope>IDENTIFICATION</scope>
</reference>
<dbReference type="SUPFAM" id="SSF63829">
    <property type="entry name" value="Calcium-dependent phosphotriesterase"/>
    <property type="match status" value="1"/>
</dbReference>